<gene>
    <name evidence="5" type="primary">truB</name>
    <name evidence="8" type="ORF">HNQ41_000171</name>
</gene>
<dbReference type="GO" id="GO:0031119">
    <property type="term" value="P:tRNA pseudouridine synthesis"/>
    <property type="evidence" value="ECO:0007669"/>
    <property type="project" value="UniProtKB-UniRule"/>
</dbReference>
<organism evidence="8 9">
    <name type="scientific">Texcoconibacillus texcoconensis</name>
    <dbReference type="NCBI Taxonomy" id="1095777"/>
    <lineage>
        <taxon>Bacteria</taxon>
        <taxon>Bacillati</taxon>
        <taxon>Bacillota</taxon>
        <taxon>Bacilli</taxon>
        <taxon>Bacillales</taxon>
        <taxon>Bacillaceae</taxon>
        <taxon>Texcoconibacillus</taxon>
    </lineage>
</organism>
<dbReference type="CDD" id="cd02573">
    <property type="entry name" value="PseudoU_synth_EcTruB"/>
    <property type="match status" value="1"/>
</dbReference>
<feature type="domain" description="tRNA pseudouridylate synthase B C-terminal" evidence="7">
    <location>
        <begin position="183"/>
        <end position="240"/>
    </location>
</feature>
<evidence type="ECO:0000259" key="6">
    <source>
        <dbReference type="Pfam" id="PF01509"/>
    </source>
</evidence>
<dbReference type="Pfam" id="PF01509">
    <property type="entry name" value="TruB_N"/>
    <property type="match status" value="1"/>
</dbReference>
<dbReference type="Proteomes" id="UP000551878">
    <property type="component" value="Unassembled WGS sequence"/>
</dbReference>
<keyword evidence="4 5" id="KW-0413">Isomerase</keyword>
<dbReference type="InterPro" id="IPR032819">
    <property type="entry name" value="TruB_C"/>
</dbReference>
<proteinExistence type="inferred from homology"/>
<dbReference type="AlphaFoldDB" id="A0A840QL23"/>
<dbReference type="NCBIfam" id="TIGR00431">
    <property type="entry name" value="TruB"/>
    <property type="match status" value="1"/>
</dbReference>
<feature type="active site" description="Nucleophile" evidence="5">
    <location>
        <position position="41"/>
    </location>
</feature>
<dbReference type="GO" id="GO:0003723">
    <property type="term" value="F:RNA binding"/>
    <property type="evidence" value="ECO:0007669"/>
    <property type="project" value="InterPro"/>
</dbReference>
<dbReference type="Pfam" id="PF16198">
    <property type="entry name" value="TruB_C_2"/>
    <property type="match status" value="1"/>
</dbReference>
<dbReference type="GO" id="GO:1990481">
    <property type="term" value="P:mRNA pseudouridine synthesis"/>
    <property type="evidence" value="ECO:0007669"/>
    <property type="project" value="TreeGrafter"/>
</dbReference>
<dbReference type="PANTHER" id="PTHR13767">
    <property type="entry name" value="TRNA-PSEUDOURIDINE SYNTHASE"/>
    <property type="match status" value="1"/>
</dbReference>
<dbReference type="SUPFAM" id="SSF55120">
    <property type="entry name" value="Pseudouridine synthase"/>
    <property type="match status" value="1"/>
</dbReference>
<evidence type="ECO:0000313" key="8">
    <source>
        <dbReference type="EMBL" id="MBB5172031.1"/>
    </source>
</evidence>
<dbReference type="EC" id="5.4.99.25" evidence="5"/>
<evidence type="ECO:0000256" key="4">
    <source>
        <dbReference type="ARBA" id="ARBA00023235"/>
    </source>
</evidence>
<dbReference type="HAMAP" id="MF_01080">
    <property type="entry name" value="TruB_bact"/>
    <property type="match status" value="1"/>
</dbReference>
<protein>
    <recommendedName>
        <fullName evidence="5">tRNA pseudouridine synthase B</fullName>
        <ecNumber evidence="5">5.4.99.25</ecNumber>
    </recommendedName>
    <alternativeName>
        <fullName evidence="5">tRNA pseudouridine(55) synthase</fullName>
        <shortName evidence="5">Psi55 synthase</shortName>
    </alternativeName>
    <alternativeName>
        <fullName evidence="5">tRNA pseudouridylate synthase</fullName>
    </alternativeName>
    <alternativeName>
        <fullName evidence="5">tRNA-uridine isomerase</fullName>
    </alternativeName>
</protein>
<evidence type="ECO:0000259" key="7">
    <source>
        <dbReference type="Pfam" id="PF16198"/>
    </source>
</evidence>
<reference evidence="8 9" key="1">
    <citation type="submission" date="2020-08" db="EMBL/GenBank/DDBJ databases">
        <title>Genomic Encyclopedia of Type Strains, Phase IV (KMG-IV): sequencing the most valuable type-strain genomes for metagenomic binning, comparative biology and taxonomic classification.</title>
        <authorList>
            <person name="Goeker M."/>
        </authorList>
    </citation>
    <scope>NUCLEOTIDE SEQUENCE [LARGE SCALE GENOMIC DNA]</scope>
    <source>
        <strain evidence="8 9">DSM 24696</strain>
    </source>
</reference>
<evidence type="ECO:0000256" key="5">
    <source>
        <dbReference type="HAMAP-Rule" id="MF_01080"/>
    </source>
</evidence>
<dbReference type="FunFam" id="3.30.2350.10:FF:000011">
    <property type="entry name" value="tRNA pseudouridine synthase B"/>
    <property type="match status" value="1"/>
</dbReference>
<dbReference type="EMBL" id="JACHHB010000001">
    <property type="protein sequence ID" value="MBB5172031.1"/>
    <property type="molecule type" value="Genomic_DNA"/>
</dbReference>
<comment type="catalytic activity">
    <reaction evidence="1 5">
        <text>uridine(55) in tRNA = pseudouridine(55) in tRNA</text>
        <dbReference type="Rhea" id="RHEA:42532"/>
        <dbReference type="Rhea" id="RHEA-COMP:10101"/>
        <dbReference type="Rhea" id="RHEA-COMP:10102"/>
        <dbReference type="ChEBI" id="CHEBI:65314"/>
        <dbReference type="ChEBI" id="CHEBI:65315"/>
        <dbReference type="EC" id="5.4.99.25"/>
    </reaction>
</comment>
<dbReference type="InterPro" id="IPR002501">
    <property type="entry name" value="PsdUridine_synth_N"/>
</dbReference>
<feature type="domain" description="Pseudouridine synthase II N-terminal" evidence="6">
    <location>
        <begin position="26"/>
        <end position="182"/>
    </location>
</feature>
<evidence type="ECO:0000256" key="3">
    <source>
        <dbReference type="ARBA" id="ARBA00022694"/>
    </source>
</evidence>
<name>A0A840QL23_9BACI</name>
<comment type="similarity">
    <text evidence="2 5">Belongs to the pseudouridine synthase TruB family. Type 1 subfamily.</text>
</comment>
<accession>A0A840QL23</accession>
<keyword evidence="3 5" id="KW-0819">tRNA processing</keyword>
<dbReference type="InterPro" id="IPR020103">
    <property type="entry name" value="PsdUridine_synth_cat_dom_sf"/>
</dbReference>
<evidence type="ECO:0000256" key="1">
    <source>
        <dbReference type="ARBA" id="ARBA00000385"/>
    </source>
</evidence>
<comment type="caution">
    <text evidence="8">The sequence shown here is derived from an EMBL/GenBank/DDBJ whole genome shotgun (WGS) entry which is preliminary data.</text>
</comment>
<sequence>MGNISGVIPFWKQRGETSFDCVKQIRERYGTKKVGHTGTLDPEVDGVLPICLGTATKLVEYLTEYHKTYEGEVTIGRSTTTEDATGEVVAEKRIEASISEAEIEKACEPLRGRIKQIPPYYSAVKVKGKRLYEYAREGIEVERPEREVTIYSLTLTGSPDFDEERSEIRVPFRVTCSKGTYVRTLAVAIGEALGYPAHMSQLTRTSAGPFTSSDCWTIEQIDELVKNNQQFKAMDPIEKAMHEWPSYTIDEKTEASVRNGAVLPMLKNVDEQQFALYNQQGSILAIYQQHPNKRGFMKPEKMLLGS</sequence>
<dbReference type="PANTHER" id="PTHR13767:SF2">
    <property type="entry name" value="PSEUDOURIDYLATE SYNTHASE TRUB1"/>
    <property type="match status" value="1"/>
</dbReference>
<dbReference type="Gene3D" id="3.30.2350.10">
    <property type="entry name" value="Pseudouridine synthase"/>
    <property type="match status" value="1"/>
</dbReference>
<keyword evidence="9" id="KW-1185">Reference proteome</keyword>
<dbReference type="GO" id="GO:0160148">
    <property type="term" value="F:tRNA pseudouridine(55) synthase activity"/>
    <property type="evidence" value="ECO:0007669"/>
    <property type="project" value="UniProtKB-EC"/>
</dbReference>
<comment type="function">
    <text evidence="5">Responsible for synthesis of pseudouridine from uracil-55 in the psi GC loop of transfer RNAs.</text>
</comment>
<dbReference type="InterPro" id="IPR014780">
    <property type="entry name" value="tRNA_psdUridine_synth_TruB"/>
</dbReference>
<evidence type="ECO:0000256" key="2">
    <source>
        <dbReference type="ARBA" id="ARBA00005642"/>
    </source>
</evidence>
<evidence type="ECO:0000313" key="9">
    <source>
        <dbReference type="Proteomes" id="UP000551878"/>
    </source>
</evidence>